<dbReference type="InterPro" id="IPR014710">
    <property type="entry name" value="RmlC-like_jellyroll"/>
</dbReference>
<feature type="domain" description="Cyclic nucleotide-binding" evidence="16">
    <location>
        <begin position="150"/>
        <end position="273"/>
    </location>
</feature>
<dbReference type="Pfam" id="PF00069">
    <property type="entry name" value="Pkinase"/>
    <property type="match status" value="1"/>
</dbReference>
<keyword evidence="8" id="KW-0418">Kinase</keyword>
<dbReference type="Proteomes" id="UP001516023">
    <property type="component" value="Unassembled WGS sequence"/>
</dbReference>
<keyword evidence="7 13" id="KW-0547">Nucleotide-binding</keyword>
<feature type="compositionally biased region" description="Polar residues" evidence="14">
    <location>
        <begin position="1"/>
        <end position="20"/>
    </location>
</feature>
<dbReference type="CDD" id="cd00038">
    <property type="entry name" value="CAP_ED"/>
    <property type="match status" value="2"/>
</dbReference>
<name>A0ABD3QQ85_9STRA</name>
<dbReference type="InterPro" id="IPR018488">
    <property type="entry name" value="cNMP-bd_CS"/>
</dbReference>
<sequence>MGCSSSKPASKQNNVSTGTVEANAASHRVAPQAASSCQRKPNRSDKKNPFDMISDLTQNRPLDACDVVSVPEAKAEIAAIRRYAKQFLDSMAVVDGIDAATSGVETEVFEEKNRVALYDKQDFTKYKKESYPKTDEIKAFIFDAIRPNPLFENDEEDELIELIDLFKPVSFNAGQCVIKQGDKGDQFYVVESGELSIKVATGENKEKQSMKVGQYSKGAAFGELALIFDSPRAATVTATTDVKLWCLDRQAYRLRIGQIRYHQREEKLNFIRKCKIRGRDFCNLFDASQLEDLSIAIKSDHYKKGSVILRRGEVNDTLYIVRSGKVNKYIQVPDGAVGTVNEGQAFGTNALLTTMASPETYIAATDVVLYYLTHNDFETMIGTMQDVLDGNSVTRSMMRSSSRHTMKTSMTMDQRYTNITLQDLNFFNVLGRGAFGKVILVQSKANKKVFALKAQSKHFILKKGQTEHVLNEYRIMKRLDHPNILNIHCAMQDDRYLFFLLDLHPGGELMSYLMKRKRFPESFTRFYAASVLLAFEEMHSLEIAYRDLKPENVVLDKNGFGILVDFGLAKVIDDGHTYTFCGTPDYLAPEVIRGTGHDWAIDYWGLGIFLFELTNGCAPFFATTQLRRTRKILKGYEFVDVPPHFSRGLKDLIAKLLENDPARRLGRAQSGIQAIKKHIFFAGFDWEGLLEKKIPAPIKPSMPDDIKTLGKPHLNEDIFAKSSQIPDAHWWPDLDKPEDF</sequence>
<evidence type="ECO:0000256" key="6">
    <source>
        <dbReference type="ARBA" id="ARBA00022679"/>
    </source>
</evidence>
<keyword evidence="9 13" id="KW-0067">ATP-binding</keyword>
<proteinExistence type="inferred from homology"/>
<dbReference type="GO" id="GO:0005524">
    <property type="term" value="F:ATP binding"/>
    <property type="evidence" value="ECO:0007669"/>
    <property type="project" value="UniProtKB-UniRule"/>
</dbReference>
<dbReference type="FunFam" id="3.30.200.20:FF:000042">
    <property type="entry name" value="Aurora kinase A"/>
    <property type="match status" value="1"/>
</dbReference>
<accession>A0ABD3QQ85</accession>
<evidence type="ECO:0000256" key="12">
    <source>
        <dbReference type="ARBA" id="ARBA00047462"/>
    </source>
</evidence>
<dbReference type="PROSITE" id="PS00889">
    <property type="entry name" value="CNMP_BINDING_2"/>
    <property type="match status" value="1"/>
</dbReference>
<comment type="similarity">
    <text evidence="1">Belongs to the protein kinase superfamily. AGC Ser/Thr protein kinase family. cGMP subfamily.</text>
</comment>
<dbReference type="PROSITE" id="PS00888">
    <property type="entry name" value="CNMP_BINDING_1"/>
    <property type="match status" value="1"/>
</dbReference>
<keyword evidence="19" id="KW-1185">Reference proteome</keyword>
<comment type="catalytic activity">
    <reaction evidence="12">
        <text>L-seryl-[protein] + ATP = O-phospho-L-seryl-[protein] + ADP + H(+)</text>
        <dbReference type="Rhea" id="RHEA:17989"/>
        <dbReference type="Rhea" id="RHEA-COMP:9863"/>
        <dbReference type="Rhea" id="RHEA-COMP:11604"/>
        <dbReference type="ChEBI" id="CHEBI:15378"/>
        <dbReference type="ChEBI" id="CHEBI:29999"/>
        <dbReference type="ChEBI" id="CHEBI:30616"/>
        <dbReference type="ChEBI" id="CHEBI:83421"/>
        <dbReference type="ChEBI" id="CHEBI:456216"/>
        <dbReference type="EC" id="2.7.11.12"/>
    </reaction>
</comment>
<keyword evidence="6" id="KW-0808">Transferase</keyword>
<dbReference type="Gene3D" id="3.30.200.20">
    <property type="entry name" value="Phosphorylase Kinase, domain 1"/>
    <property type="match status" value="1"/>
</dbReference>
<evidence type="ECO:0000259" key="15">
    <source>
        <dbReference type="PROSITE" id="PS50011"/>
    </source>
</evidence>
<dbReference type="PROSITE" id="PS00107">
    <property type="entry name" value="PROTEIN_KINASE_ATP"/>
    <property type="match status" value="1"/>
</dbReference>
<dbReference type="SUPFAM" id="SSF51206">
    <property type="entry name" value="cAMP-binding domain-like"/>
    <property type="match status" value="2"/>
</dbReference>
<evidence type="ECO:0000313" key="19">
    <source>
        <dbReference type="Proteomes" id="UP001516023"/>
    </source>
</evidence>
<dbReference type="PANTHER" id="PTHR24353:SF147">
    <property type="entry name" value="CGMP-DEPENDENT SERINE_THREONIN PROTEIN KINASE-RELATED"/>
    <property type="match status" value="1"/>
</dbReference>
<dbReference type="InterPro" id="IPR000719">
    <property type="entry name" value="Prot_kinase_dom"/>
</dbReference>
<evidence type="ECO:0000256" key="1">
    <source>
        <dbReference type="ARBA" id="ARBA00006352"/>
    </source>
</evidence>
<evidence type="ECO:0000256" key="3">
    <source>
        <dbReference type="ARBA" id="ARBA00022527"/>
    </source>
</evidence>
<comment type="caution">
    <text evidence="18">The sequence shown here is derived from an EMBL/GenBank/DDBJ whole genome shotgun (WGS) entry which is preliminary data.</text>
</comment>
<feature type="domain" description="Protein kinase" evidence="15">
    <location>
        <begin position="424"/>
        <end position="681"/>
    </location>
</feature>
<dbReference type="PROSITE" id="PS50042">
    <property type="entry name" value="CNMP_BINDING_3"/>
    <property type="match status" value="2"/>
</dbReference>
<evidence type="ECO:0000256" key="4">
    <source>
        <dbReference type="ARBA" id="ARBA00022535"/>
    </source>
</evidence>
<dbReference type="InterPro" id="IPR000595">
    <property type="entry name" value="cNMP-bd_dom"/>
</dbReference>
<dbReference type="InterPro" id="IPR018490">
    <property type="entry name" value="cNMP-bd_dom_sf"/>
</dbReference>
<dbReference type="PROSITE" id="PS00108">
    <property type="entry name" value="PROTEIN_KINASE_ST"/>
    <property type="match status" value="1"/>
</dbReference>
<feature type="domain" description="Cyclic nucleotide-binding" evidence="16">
    <location>
        <begin position="281"/>
        <end position="382"/>
    </location>
</feature>
<evidence type="ECO:0000256" key="7">
    <source>
        <dbReference type="ARBA" id="ARBA00022741"/>
    </source>
</evidence>
<evidence type="ECO:0000313" key="18">
    <source>
        <dbReference type="EMBL" id="KAL3802385.1"/>
    </source>
</evidence>
<evidence type="ECO:0000256" key="10">
    <source>
        <dbReference type="ARBA" id="ARBA00022992"/>
    </source>
</evidence>
<keyword evidence="4" id="KW-0140">cGMP</keyword>
<comment type="catalytic activity">
    <reaction evidence="11">
        <text>L-threonyl-[protein] + ATP = O-phospho-L-threonyl-[protein] + ADP + H(+)</text>
        <dbReference type="Rhea" id="RHEA:46608"/>
        <dbReference type="Rhea" id="RHEA-COMP:11060"/>
        <dbReference type="Rhea" id="RHEA-COMP:11605"/>
        <dbReference type="ChEBI" id="CHEBI:15378"/>
        <dbReference type="ChEBI" id="CHEBI:30013"/>
        <dbReference type="ChEBI" id="CHEBI:30616"/>
        <dbReference type="ChEBI" id="CHEBI:61977"/>
        <dbReference type="ChEBI" id="CHEBI:456216"/>
        <dbReference type="EC" id="2.7.11.12"/>
    </reaction>
</comment>
<dbReference type="GO" id="GO:0004692">
    <property type="term" value="F:cGMP-dependent protein kinase activity"/>
    <property type="evidence" value="ECO:0007669"/>
    <property type="project" value="UniProtKB-EC"/>
</dbReference>
<evidence type="ECO:0000256" key="14">
    <source>
        <dbReference type="SAM" id="MobiDB-lite"/>
    </source>
</evidence>
<dbReference type="FunFam" id="1.10.510.10:FF:000048">
    <property type="entry name" value="Protein kinase C"/>
    <property type="match status" value="1"/>
</dbReference>
<dbReference type="Gene3D" id="2.60.120.10">
    <property type="entry name" value="Jelly Rolls"/>
    <property type="match status" value="2"/>
</dbReference>
<evidence type="ECO:0000256" key="13">
    <source>
        <dbReference type="PROSITE-ProRule" id="PRU10141"/>
    </source>
</evidence>
<dbReference type="SMART" id="SM00220">
    <property type="entry name" value="S_TKc"/>
    <property type="match status" value="1"/>
</dbReference>
<keyword evidence="10" id="KW-0142">cGMP-binding</keyword>
<organism evidence="18 19">
    <name type="scientific">Cyclotella cryptica</name>
    <dbReference type="NCBI Taxonomy" id="29204"/>
    <lineage>
        <taxon>Eukaryota</taxon>
        <taxon>Sar</taxon>
        <taxon>Stramenopiles</taxon>
        <taxon>Ochrophyta</taxon>
        <taxon>Bacillariophyta</taxon>
        <taxon>Coscinodiscophyceae</taxon>
        <taxon>Thalassiosirophycidae</taxon>
        <taxon>Stephanodiscales</taxon>
        <taxon>Stephanodiscaceae</taxon>
        <taxon>Cyclotella</taxon>
    </lineage>
</organism>
<evidence type="ECO:0000256" key="11">
    <source>
        <dbReference type="ARBA" id="ARBA00047298"/>
    </source>
</evidence>
<feature type="region of interest" description="Disordered" evidence="14">
    <location>
        <begin position="1"/>
        <end position="52"/>
    </location>
</feature>
<dbReference type="PANTHER" id="PTHR24353">
    <property type="entry name" value="CYCLIC NUCLEOTIDE-DEPENDENT PROTEIN KINASE"/>
    <property type="match status" value="1"/>
</dbReference>
<evidence type="ECO:0000256" key="5">
    <source>
        <dbReference type="ARBA" id="ARBA00022553"/>
    </source>
</evidence>
<dbReference type="PROSITE" id="PS51285">
    <property type="entry name" value="AGC_KINASE_CTER"/>
    <property type="match status" value="1"/>
</dbReference>
<gene>
    <name evidence="18" type="ORF">HJC23_007210</name>
</gene>
<dbReference type="PRINTS" id="PR00103">
    <property type="entry name" value="CAMPKINASE"/>
</dbReference>
<dbReference type="Pfam" id="PF00027">
    <property type="entry name" value="cNMP_binding"/>
    <property type="match status" value="2"/>
</dbReference>
<dbReference type="InterPro" id="IPR000961">
    <property type="entry name" value="AGC-kinase_C"/>
</dbReference>
<dbReference type="InterPro" id="IPR017441">
    <property type="entry name" value="Protein_kinase_ATP_BS"/>
</dbReference>
<dbReference type="SUPFAM" id="SSF56112">
    <property type="entry name" value="Protein kinase-like (PK-like)"/>
    <property type="match status" value="1"/>
</dbReference>
<dbReference type="InterPro" id="IPR008271">
    <property type="entry name" value="Ser/Thr_kinase_AS"/>
</dbReference>
<dbReference type="PROSITE" id="PS50011">
    <property type="entry name" value="PROTEIN_KINASE_DOM"/>
    <property type="match status" value="1"/>
</dbReference>
<protein>
    <recommendedName>
        <fullName evidence="2">cGMP-dependent protein kinase</fullName>
        <ecNumber evidence="2">2.7.11.12</ecNumber>
    </recommendedName>
</protein>
<dbReference type="SMART" id="SM00100">
    <property type="entry name" value="cNMP"/>
    <property type="match status" value="2"/>
</dbReference>
<feature type="binding site" evidence="13">
    <location>
        <position position="462"/>
    </location>
    <ligand>
        <name>ATP</name>
        <dbReference type="ChEBI" id="CHEBI:30616"/>
    </ligand>
</feature>
<evidence type="ECO:0000256" key="2">
    <source>
        <dbReference type="ARBA" id="ARBA00012428"/>
    </source>
</evidence>
<dbReference type="EC" id="2.7.11.12" evidence="2"/>
<dbReference type="Gene3D" id="1.10.510.10">
    <property type="entry name" value="Transferase(Phosphotransferase) domain 1"/>
    <property type="match status" value="1"/>
</dbReference>
<feature type="domain" description="AGC-kinase C-terminal" evidence="17">
    <location>
        <begin position="682"/>
        <end position="740"/>
    </location>
</feature>
<keyword evidence="3" id="KW-0723">Serine/threonine-protein kinase</keyword>
<evidence type="ECO:0000259" key="17">
    <source>
        <dbReference type="PROSITE" id="PS51285"/>
    </source>
</evidence>
<evidence type="ECO:0000259" key="16">
    <source>
        <dbReference type="PROSITE" id="PS50042"/>
    </source>
</evidence>
<evidence type="ECO:0000256" key="9">
    <source>
        <dbReference type="ARBA" id="ARBA00022840"/>
    </source>
</evidence>
<dbReference type="GO" id="GO:0030553">
    <property type="term" value="F:cGMP binding"/>
    <property type="evidence" value="ECO:0007669"/>
    <property type="project" value="UniProtKB-KW"/>
</dbReference>
<reference evidence="18 19" key="1">
    <citation type="journal article" date="2020" name="G3 (Bethesda)">
        <title>Improved Reference Genome for Cyclotella cryptica CCMP332, a Model for Cell Wall Morphogenesis, Salinity Adaptation, and Lipid Production in Diatoms (Bacillariophyta).</title>
        <authorList>
            <person name="Roberts W.R."/>
            <person name="Downey K.M."/>
            <person name="Ruck E.C."/>
            <person name="Traller J.C."/>
            <person name="Alverson A.J."/>
        </authorList>
    </citation>
    <scope>NUCLEOTIDE SEQUENCE [LARGE SCALE GENOMIC DNA]</scope>
    <source>
        <strain evidence="18 19">CCMP332</strain>
    </source>
</reference>
<evidence type="ECO:0000256" key="8">
    <source>
        <dbReference type="ARBA" id="ARBA00022777"/>
    </source>
</evidence>
<dbReference type="InterPro" id="IPR011009">
    <property type="entry name" value="Kinase-like_dom_sf"/>
</dbReference>
<dbReference type="AlphaFoldDB" id="A0ABD3QQ85"/>
<dbReference type="EMBL" id="JABMIG020000020">
    <property type="protein sequence ID" value="KAL3802385.1"/>
    <property type="molecule type" value="Genomic_DNA"/>
</dbReference>
<keyword evidence="5" id="KW-0597">Phosphoprotein</keyword>